<feature type="region of interest" description="Disordered" evidence="1">
    <location>
        <begin position="123"/>
        <end position="194"/>
    </location>
</feature>
<evidence type="ECO:0000313" key="3">
    <source>
        <dbReference type="Proteomes" id="UP000281553"/>
    </source>
</evidence>
<gene>
    <name evidence="2" type="ORF">DILT_LOCUS8629</name>
</gene>
<feature type="compositionally biased region" description="Low complexity" evidence="1">
    <location>
        <begin position="312"/>
        <end position="325"/>
    </location>
</feature>
<feature type="compositionally biased region" description="Basic and acidic residues" evidence="1">
    <location>
        <begin position="537"/>
        <end position="549"/>
    </location>
</feature>
<name>A0A3P7LS11_DIBLA</name>
<organism evidence="2 3">
    <name type="scientific">Dibothriocephalus latus</name>
    <name type="common">Fish tapeworm</name>
    <name type="synonym">Diphyllobothrium latum</name>
    <dbReference type="NCBI Taxonomy" id="60516"/>
    <lineage>
        <taxon>Eukaryota</taxon>
        <taxon>Metazoa</taxon>
        <taxon>Spiralia</taxon>
        <taxon>Lophotrochozoa</taxon>
        <taxon>Platyhelminthes</taxon>
        <taxon>Cestoda</taxon>
        <taxon>Eucestoda</taxon>
        <taxon>Diphyllobothriidea</taxon>
        <taxon>Diphyllobothriidae</taxon>
        <taxon>Dibothriocephalus</taxon>
    </lineage>
</organism>
<reference evidence="2 3" key="1">
    <citation type="submission" date="2018-11" db="EMBL/GenBank/DDBJ databases">
        <authorList>
            <consortium name="Pathogen Informatics"/>
        </authorList>
    </citation>
    <scope>NUCLEOTIDE SEQUENCE [LARGE SCALE GENOMIC DNA]</scope>
</reference>
<feature type="compositionally biased region" description="Polar residues" evidence="1">
    <location>
        <begin position="1"/>
        <end position="20"/>
    </location>
</feature>
<dbReference type="AlphaFoldDB" id="A0A3P7LS11"/>
<feature type="region of interest" description="Disordered" evidence="1">
    <location>
        <begin position="208"/>
        <end position="394"/>
    </location>
</feature>
<dbReference type="EMBL" id="UYRU01054773">
    <property type="protein sequence ID" value="VDN12798.1"/>
    <property type="molecule type" value="Genomic_DNA"/>
</dbReference>
<accession>A0A3P7LS11</accession>
<feature type="compositionally biased region" description="Polar residues" evidence="1">
    <location>
        <begin position="242"/>
        <end position="257"/>
    </location>
</feature>
<feature type="compositionally biased region" description="Polar residues" evidence="1">
    <location>
        <begin position="182"/>
        <end position="194"/>
    </location>
</feature>
<feature type="compositionally biased region" description="Low complexity" evidence="1">
    <location>
        <begin position="258"/>
        <end position="272"/>
    </location>
</feature>
<feature type="region of interest" description="Disordered" evidence="1">
    <location>
        <begin position="504"/>
        <end position="584"/>
    </location>
</feature>
<feature type="region of interest" description="Disordered" evidence="1">
    <location>
        <begin position="1"/>
        <end position="31"/>
    </location>
</feature>
<proteinExistence type="predicted"/>
<feature type="compositionally biased region" description="Polar residues" evidence="1">
    <location>
        <begin position="278"/>
        <end position="288"/>
    </location>
</feature>
<evidence type="ECO:0000256" key="1">
    <source>
        <dbReference type="SAM" id="MobiDB-lite"/>
    </source>
</evidence>
<feature type="non-terminal residue" evidence="2">
    <location>
        <position position="584"/>
    </location>
</feature>
<feature type="compositionally biased region" description="Low complexity" evidence="1">
    <location>
        <begin position="292"/>
        <end position="304"/>
    </location>
</feature>
<dbReference type="OrthoDB" id="6267848at2759"/>
<protein>
    <submittedName>
        <fullName evidence="2">Uncharacterized protein</fullName>
    </submittedName>
</protein>
<sequence>MNTSSPSFRRAGTTRSSPGIQNPRVGEPRYHQTMSFGNQASEALTRGNSVAVLNTAPQTEMAMAYCSGDGDSVPRHALQEKTGRFPLNSCNAGTSSGNVSCIATPQIHRSNRLNTNKDYASLRRASKTASRSIQLSQSPSVNSASTEGDRSDAEAKQRVPELSGGESAPTSVSEAREINVRSLRQPQKPLSRSYCQEGRVYGRSLDHEDVRGCQTPQCTPKSSKLRLQRTSSMQPQPEGRASFNSLGNQQENTQSANSGTLSLRRKSSTTTGNERSTKSSAVDGSRNSVVLGKSTSGSSLASKSDSSRRTSLDSQISASSSCNSSPLTPRASWGANDGSTCTMQGRLGAQARCPTKNSRLQSRPGGSGLKMQTSTSISPDRPGERTAKKANRPTNLNVFNSAGVQSKRVAPGEANMSSNNQKLWDLSGESQRLTRLSSLPVDQVPDLIIRSAFITRGRDGCLLVYGRVINSPTVFDSRHDDDSAVFLAVTGIFGSLRPAYVANRSATKSKDPEEDSMTRAKTMSPPPKDIQYGILELEQKKTGADDLRKQSCHSASDSGNSSCTLGQKSGPTSPETPHIPTENA</sequence>
<keyword evidence="3" id="KW-1185">Reference proteome</keyword>
<feature type="compositionally biased region" description="Polar residues" evidence="1">
    <location>
        <begin position="552"/>
        <end position="575"/>
    </location>
</feature>
<feature type="compositionally biased region" description="Basic and acidic residues" evidence="1">
    <location>
        <begin position="147"/>
        <end position="159"/>
    </location>
</feature>
<evidence type="ECO:0000313" key="2">
    <source>
        <dbReference type="EMBL" id="VDN12798.1"/>
    </source>
</evidence>
<dbReference type="Proteomes" id="UP000281553">
    <property type="component" value="Unassembled WGS sequence"/>
</dbReference>
<feature type="compositionally biased region" description="Polar residues" evidence="1">
    <location>
        <begin position="127"/>
        <end position="146"/>
    </location>
</feature>